<accession>A0AA41G102</accession>
<dbReference type="InterPro" id="IPR050965">
    <property type="entry name" value="UPF0336/Enoyl-CoA_hydratase"/>
</dbReference>
<dbReference type="Gene3D" id="3.10.129.10">
    <property type="entry name" value="Hotdog Thioesterase"/>
    <property type="match status" value="1"/>
</dbReference>
<organism evidence="2 3">
    <name type="scientific">Haloarcula salina</name>
    <dbReference type="NCBI Taxonomy" id="1429914"/>
    <lineage>
        <taxon>Archaea</taxon>
        <taxon>Methanobacteriati</taxon>
        <taxon>Methanobacteriota</taxon>
        <taxon>Stenosarchaea group</taxon>
        <taxon>Halobacteria</taxon>
        <taxon>Halobacteriales</taxon>
        <taxon>Haloarculaceae</taxon>
        <taxon>Haloarcula</taxon>
    </lineage>
</organism>
<dbReference type="AlphaFoldDB" id="A0AA41G102"/>
<dbReference type="EMBL" id="JAHQXE010000003">
    <property type="protein sequence ID" value="MBV0902405.1"/>
    <property type="molecule type" value="Genomic_DNA"/>
</dbReference>
<evidence type="ECO:0000259" key="1">
    <source>
        <dbReference type="Pfam" id="PF01575"/>
    </source>
</evidence>
<evidence type="ECO:0000313" key="3">
    <source>
        <dbReference type="Proteomes" id="UP001166304"/>
    </source>
</evidence>
<dbReference type="PANTHER" id="PTHR43437">
    <property type="entry name" value="HYDROXYACYL-THIOESTER DEHYDRATASE TYPE 2, MITOCHONDRIAL-RELATED"/>
    <property type="match status" value="1"/>
</dbReference>
<dbReference type="GO" id="GO:0019171">
    <property type="term" value="F:(3R)-hydroxyacyl-[acyl-carrier-protein] dehydratase activity"/>
    <property type="evidence" value="ECO:0007669"/>
    <property type="project" value="TreeGrafter"/>
</dbReference>
<dbReference type="PANTHER" id="PTHR43437:SF3">
    <property type="entry name" value="HYDROXYACYL-THIOESTER DEHYDRATASE TYPE 2, MITOCHONDRIAL"/>
    <property type="match status" value="1"/>
</dbReference>
<dbReference type="InterPro" id="IPR029069">
    <property type="entry name" value="HotDog_dom_sf"/>
</dbReference>
<comment type="caution">
    <text evidence="2">The sequence shown here is derived from an EMBL/GenBank/DDBJ whole genome shotgun (WGS) entry which is preliminary data.</text>
</comment>
<dbReference type="Proteomes" id="UP001166304">
    <property type="component" value="Unassembled WGS sequence"/>
</dbReference>
<dbReference type="InterPro" id="IPR002539">
    <property type="entry name" value="MaoC-like_dom"/>
</dbReference>
<name>A0AA41G102_9EURY</name>
<evidence type="ECO:0000313" key="2">
    <source>
        <dbReference type="EMBL" id="MBV0902405.1"/>
    </source>
</evidence>
<sequence>MLPVEAGDTFTETRTFTPADVDRFAAVTGDDQARHTEPDEGGRRMVQGLLTASLLTSIGGDLEVLASQMEFRFRRPVYTGETVVCEMEITAAEPRHDGGASVVGDVTIRRVGQPAESAVGDGSGDANAEADFDDSAAAEVVLEATVEGIIRE</sequence>
<dbReference type="Pfam" id="PF01575">
    <property type="entry name" value="MaoC_dehydratas"/>
    <property type="match status" value="1"/>
</dbReference>
<protein>
    <submittedName>
        <fullName evidence="2">Enoyl-CoA hydratase</fullName>
    </submittedName>
</protein>
<keyword evidence="3" id="KW-1185">Reference proteome</keyword>
<dbReference type="RefSeq" id="WP_162413434.1">
    <property type="nucleotide sequence ID" value="NZ_JAHQXE010000003.1"/>
</dbReference>
<feature type="domain" description="MaoC-like" evidence="1">
    <location>
        <begin position="11"/>
        <end position="96"/>
    </location>
</feature>
<dbReference type="GO" id="GO:0006633">
    <property type="term" value="P:fatty acid biosynthetic process"/>
    <property type="evidence" value="ECO:0007669"/>
    <property type="project" value="TreeGrafter"/>
</dbReference>
<gene>
    <name evidence="2" type="ORF">KTS37_11460</name>
</gene>
<dbReference type="SUPFAM" id="SSF54637">
    <property type="entry name" value="Thioesterase/thiol ester dehydrase-isomerase"/>
    <property type="match status" value="1"/>
</dbReference>
<proteinExistence type="predicted"/>
<reference evidence="2" key="1">
    <citation type="submission" date="2021-06" db="EMBL/GenBank/DDBJ databases">
        <title>New haloarchaea isolates fom saline soil.</title>
        <authorList>
            <person name="Duran-Viseras A."/>
            <person name="Sanchez-Porro C.S."/>
            <person name="Ventosa A."/>
        </authorList>
    </citation>
    <scope>NUCLEOTIDE SEQUENCE</scope>
    <source>
        <strain evidence="2">JCM 18369</strain>
    </source>
</reference>